<dbReference type="InterPro" id="IPR039426">
    <property type="entry name" value="TonB-dep_rcpt-like"/>
</dbReference>
<dbReference type="SUPFAM" id="SSF49464">
    <property type="entry name" value="Carboxypeptidase regulatory domain-like"/>
    <property type="match status" value="1"/>
</dbReference>
<organism evidence="7">
    <name type="scientific">bioreactor metagenome</name>
    <dbReference type="NCBI Taxonomy" id="1076179"/>
    <lineage>
        <taxon>unclassified sequences</taxon>
        <taxon>metagenomes</taxon>
        <taxon>ecological metagenomes</taxon>
    </lineage>
</organism>
<name>A0A644VPA8_9ZZZZ</name>
<evidence type="ECO:0000256" key="2">
    <source>
        <dbReference type="ARBA" id="ARBA00022448"/>
    </source>
</evidence>
<accession>A0A644VPA8</accession>
<protein>
    <submittedName>
        <fullName evidence="7">TonB-dependent receptor SusC</fullName>
    </submittedName>
</protein>
<dbReference type="NCBIfam" id="TIGR04056">
    <property type="entry name" value="OMP_RagA_SusC"/>
    <property type="match status" value="1"/>
</dbReference>
<dbReference type="EMBL" id="VSSQ01000384">
    <property type="protein sequence ID" value="MPL93201.1"/>
    <property type="molecule type" value="Genomic_DNA"/>
</dbReference>
<evidence type="ECO:0000256" key="1">
    <source>
        <dbReference type="ARBA" id="ARBA00004571"/>
    </source>
</evidence>
<dbReference type="InterPro" id="IPR023996">
    <property type="entry name" value="TonB-dep_OMP_SusC/RagA"/>
</dbReference>
<dbReference type="InterPro" id="IPR008969">
    <property type="entry name" value="CarboxyPept-like_regulatory"/>
</dbReference>
<dbReference type="GO" id="GO:0009279">
    <property type="term" value="C:cell outer membrane"/>
    <property type="evidence" value="ECO:0007669"/>
    <property type="project" value="UniProtKB-SubCell"/>
</dbReference>
<dbReference type="InterPro" id="IPR023997">
    <property type="entry name" value="TonB-dep_OMP_SusC/RagA_CS"/>
</dbReference>
<dbReference type="NCBIfam" id="TIGR04057">
    <property type="entry name" value="SusC_RagA_signa"/>
    <property type="match status" value="1"/>
</dbReference>
<keyword evidence="4" id="KW-0472">Membrane</keyword>
<feature type="domain" description="TonB-dependent receptor plug" evidence="6">
    <location>
        <begin position="122"/>
        <end position="245"/>
    </location>
</feature>
<evidence type="ECO:0000256" key="5">
    <source>
        <dbReference type="ARBA" id="ARBA00023237"/>
    </source>
</evidence>
<dbReference type="Gene3D" id="2.170.130.10">
    <property type="entry name" value="TonB-dependent receptor, plug domain"/>
    <property type="match status" value="1"/>
</dbReference>
<dbReference type="PROSITE" id="PS52016">
    <property type="entry name" value="TONB_DEPENDENT_REC_3"/>
    <property type="match status" value="1"/>
</dbReference>
<sequence>MKSIKLCVSILFCAFLCTTGVLAQTSSLRTIKINGVVLNHSGEALIGANLIIKGAQKGIITDFDGKFTLDAPVGSTLLVSYIGYESREILISDKKDYRIILEEDTKTLDEVVVIGYGESQRKDLTGSISAIKSENLTKIGATDISAALQGRVAGVQVRTSSGEAGAGMDIVIRGANSLNAGIYPLYVIDGMQIDINESEVATSSVGGQATYNPLSSLNPNDIASIDILKDASATSIYGSRGANGVIIITTKSGASSNRTDISVNASVGFNEIAKGHNMLDAQGYVDYKFSRGGGDQDVWGKDYGEGLVPKNVILEGLNNYNWQEEMTRLGVTQNYDISMNGQSNKTRFSSSLGYLNQKGVILSNNFDRYSGRLKLDHEISKKLSTGGSLTLGRTNSNGAISSGSQSGTSAFTGVVQLMYLERPVNLYTNSEMDDELAYGYTPLTSMVSDETYKNTKFDRLLGNAYIVYKPIQELNIRLSGSTSNTYSKMMEFYTTQSRWGRATEGRAAVNAINTDGYTVSLTANYYKTLAKKHKINAMIGGEVNSYHYESTYMRADKFEDQSTGVFDISKGQIVQTPSTNVTQTNRMSAFGRLTYDYEGRYYANFNMRADASSNFGPLSRVGYFPSVSIAWRASDESFMRWAEDLTNLKFRASIGTTGNDRIPAYRYMATMGTNQYAGGDDKIFGMAPNGSENPALKWESTRQYNLGVDLDLFKSRVSLVADYYNKDTHDMLYNANVAAHTGFAKQWQNIGRLSNKGIELTLVTRNIVKKKFSWITTINFDHNQNKVLELGGETFFPVTARYGPFYDMPIGRVQVGESIGVIYGYVYDGNYQVDDFNWIDRTTREPVDASVITDENMSNYRYTLKDEVTKINGMTVAPGDRKYKNIDGEENVIDVNDRTIIGNSSPKFNFGLNNEFKIGNIDIAFFLECSYGFDLLNSFKVMSEPGLNNLTNNITRDSWENRWSVSNPSNKYARVLNQTNNWASSYFVEDGSFVRLKNVNLGYNFSKSILNKINISSLRIFVNLDNVLLLTNYSGLDPDVRSPEVFLRGLDQTSYPRTRNYSFGINVNF</sequence>
<gene>
    <name evidence="7" type="primary">susC_58</name>
    <name evidence="7" type="ORF">SDC9_39327</name>
</gene>
<dbReference type="InterPro" id="IPR037066">
    <property type="entry name" value="Plug_dom_sf"/>
</dbReference>
<dbReference type="Pfam" id="PF13715">
    <property type="entry name" value="CarbopepD_reg_2"/>
    <property type="match status" value="1"/>
</dbReference>
<dbReference type="InterPro" id="IPR036942">
    <property type="entry name" value="Beta-barrel_TonB_sf"/>
</dbReference>
<evidence type="ECO:0000256" key="3">
    <source>
        <dbReference type="ARBA" id="ARBA00022692"/>
    </source>
</evidence>
<dbReference type="SUPFAM" id="SSF56935">
    <property type="entry name" value="Porins"/>
    <property type="match status" value="1"/>
</dbReference>
<evidence type="ECO:0000256" key="4">
    <source>
        <dbReference type="ARBA" id="ARBA00023136"/>
    </source>
</evidence>
<keyword evidence="3" id="KW-0812">Transmembrane</keyword>
<comment type="subcellular location">
    <subcellularLocation>
        <location evidence="1">Cell outer membrane</location>
        <topology evidence="1">Multi-pass membrane protein</topology>
    </subcellularLocation>
</comment>
<dbReference type="Gene3D" id="2.40.170.20">
    <property type="entry name" value="TonB-dependent receptor, beta-barrel domain"/>
    <property type="match status" value="1"/>
</dbReference>
<dbReference type="InterPro" id="IPR012910">
    <property type="entry name" value="Plug_dom"/>
</dbReference>
<evidence type="ECO:0000313" key="7">
    <source>
        <dbReference type="EMBL" id="MPL93201.1"/>
    </source>
</evidence>
<proteinExistence type="predicted"/>
<dbReference type="Pfam" id="PF07715">
    <property type="entry name" value="Plug"/>
    <property type="match status" value="1"/>
</dbReference>
<keyword evidence="7" id="KW-0675">Receptor</keyword>
<evidence type="ECO:0000259" key="6">
    <source>
        <dbReference type="Pfam" id="PF07715"/>
    </source>
</evidence>
<comment type="caution">
    <text evidence="7">The sequence shown here is derived from an EMBL/GenBank/DDBJ whole genome shotgun (WGS) entry which is preliminary data.</text>
</comment>
<keyword evidence="5" id="KW-0998">Cell outer membrane</keyword>
<reference evidence="7" key="1">
    <citation type="submission" date="2019-08" db="EMBL/GenBank/DDBJ databases">
        <authorList>
            <person name="Kucharzyk K."/>
            <person name="Murdoch R.W."/>
            <person name="Higgins S."/>
            <person name="Loffler F."/>
        </authorList>
    </citation>
    <scope>NUCLEOTIDE SEQUENCE</scope>
</reference>
<dbReference type="AlphaFoldDB" id="A0A644VPA8"/>
<keyword evidence="2" id="KW-0813">Transport</keyword>